<organism evidence="3 4">
    <name type="scientific">Eremothecium gossypii (strain ATCC 10895 / CBS 109.51 / FGSC 9923 / NRRL Y-1056)</name>
    <name type="common">Yeast</name>
    <name type="synonym">Ashbya gossypii</name>
    <dbReference type="NCBI Taxonomy" id="284811"/>
    <lineage>
        <taxon>Eukaryota</taxon>
        <taxon>Fungi</taxon>
        <taxon>Dikarya</taxon>
        <taxon>Ascomycota</taxon>
        <taxon>Saccharomycotina</taxon>
        <taxon>Saccharomycetes</taxon>
        <taxon>Saccharomycetales</taxon>
        <taxon>Saccharomycetaceae</taxon>
        <taxon>Eremothecium</taxon>
    </lineage>
</organism>
<dbReference type="OMA" id="QTITSCE"/>
<dbReference type="eggNOG" id="ENOG502S09G">
    <property type="taxonomic scope" value="Eukaryota"/>
</dbReference>
<dbReference type="OrthoDB" id="5415592at2759"/>
<dbReference type="InParanoid" id="Q75DJ7"/>
<name>Q75DJ7_EREGS</name>
<feature type="signal peptide" evidence="2">
    <location>
        <begin position="1"/>
        <end position="20"/>
    </location>
</feature>
<dbReference type="EMBL" id="AE016815">
    <property type="protein sequence ID" value="AAS50795.2"/>
    <property type="molecule type" value="Genomic_DNA"/>
</dbReference>
<keyword evidence="2" id="KW-0732">Signal</keyword>
<dbReference type="RefSeq" id="NP_982971.2">
    <property type="nucleotide sequence ID" value="NM_208324.2"/>
</dbReference>
<feature type="chain" id="PRO_5004285773" evidence="2">
    <location>
        <begin position="21"/>
        <end position="304"/>
    </location>
</feature>
<feature type="region of interest" description="Disordered" evidence="1">
    <location>
        <begin position="231"/>
        <end position="277"/>
    </location>
</feature>
<evidence type="ECO:0000256" key="1">
    <source>
        <dbReference type="SAM" id="MobiDB-lite"/>
    </source>
</evidence>
<feature type="compositionally biased region" description="Low complexity" evidence="1">
    <location>
        <begin position="153"/>
        <end position="173"/>
    </location>
</feature>
<proteinExistence type="predicted"/>
<dbReference type="HOGENOM" id="CLU_054077_0_0_1"/>
<evidence type="ECO:0000256" key="2">
    <source>
        <dbReference type="SAM" id="SignalP"/>
    </source>
</evidence>
<feature type="compositionally biased region" description="Low complexity" evidence="1">
    <location>
        <begin position="234"/>
        <end position="274"/>
    </location>
</feature>
<reference evidence="4" key="2">
    <citation type="journal article" date="2013" name="G3 (Bethesda)">
        <title>Genomes of Ashbya fungi isolated from insects reveal four mating-type loci, numerous translocations, lack of transposons, and distinct gene duplications.</title>
        <authorList>
            <person name="Dietrich F.S."/>
            <person name="Voegeli S."/>
            <person name="Kuo S."/>
            <person name="Philippsen P."/>
        </authorList>
    </citation>
    <scope>GENOME REANNOTATION</scope>
    <source>
        <strain evidence="4">ATCC 10895 / CBS 109.51 / FGSC 9923 / NRRL Y-1056</strain>
    </source>
</reference>
<keyword evidence="4" id="KW-1185">Reference proteome</keyword>
<protein>
    <submittedName>
        <fullName evidence="3">ABR025Cp</fullName>
    </submittedName>
</protein>
<reference evidence="3 4" key="1">
    <citation type="journal article" date="2004" name="Science">
        <title>The Ashbya gossypii genome as a tool for mapping the ancient Saccharomyces cerevisiae genome.</title>
        <authorList>
            <person name="Dietrich F.S."/>
            <person name="Voegeli S."/>
            <person name="Brachat S."/>
            <person name="Lerch A."/>
            <person name="Gates K."/>
            <person name="Steiner S."/>
            <person name="Mohr C."/>
            <person name="Pohlmann R."/>
            <person name="Luedi P."/>
            <person name="Choi S."/>
            <person name="Wing R.A."/>
            <person name="Flavier A."/>
            <person name="Gaffney T.D."/>
            <person name="Philippsen P."/>
        </authorList>
    </citation>
    <scope>NUCLEOTIDE SEQUENCE [LARGE SCALE GENOMIC DNA]</scope>
    <source>
        <strain evidence="4">ATCC 10895 / CBS 109.51 / FGSC 9923 / NRRL Y-1056</strain>
    </source>
</reference>
<sequence length="304" mass="29577">MKVFSGAILGLTALAKMVLADSEAFYFLSIRSASMYHMSSVFEDNGALKLGGSTADALSAVVTDDGKLKLSNGHYAVVDAKGAFTAGSADKASTGFSISRGYVTYKGNSGFYPVGSSSPYELTLEQPGATSISVALRAQSVTGASSVDDFEPAEGAARSAAPAAGAGPAANATAPVANGTAPATNGTAPAGGFANVTVTATGYHTVIQTITSCENNGGKCTVLTTTGPAPVPVSTAPGSSAPHSSAPVSSAPVSSAPHSSAPHSSAPSTSASSTIPIETQTGNGAAKAVVGLGAGVLAAAAMLI</sequence>
<accession>Q75DJ7</accession>
<feature type="region of interest" description="Disordered" evidence="1">
    <location>
        <begin position="145"/>
        <end position="173"/>
    </location>
</feature>
<dbReference type="AlphaFoldDB" id="Q75DJ7"/>
<gene>
    <name evidence="3" type="ORF">AGOS_ABR025C</name>
</gene>
<evidence type="ECO:0000313" key="4">
    <source>
        <dbReference type="Proteomes" id="UP000000591"/>
    </source>
</evidence>
<evidence type="ECO:0000313" key="3">
    <source>
        <dbReference type="EMBL" id="AAS50795.2"/>
    </source>
</evidence>
<dbReference type="GeneID" id="4619063"/>
<dbReference type="Proteomes" id="UP000000591">
    <property type="component" value="Chromosome II"/>
</dbReference>
<dbReference type="KEGG" id="ago:AGOS_ABR025C"/>